<reference evidence="2" key="1">
    <citation type="journal article" date="2019" name="Int. J. Syst. Evol. Microbiol.">
        <title>The Global Catalogue of Microorganisms (GCM) 10K type strain sequencing project: providing services to taxonomists for standard genome sequencing and annotation.</title>
        <authorList>
            <consortium name="The Broad Institute Genomics Platform"/>
            <consortium name="The Broad Institute Genome Sequencing Center for Infectious Disease"/>
            <person name="Wu L."/>
            <person name="Ma J."/>
        </authorList>
    </citation>
    <scope>NUCLEOTIDE SEQUENCE [LARGE SCALE GENOMIC DNA]</scope>
    <source>
        <strain evidence="2">NBRC 105830</strain>
    </source>
</reference>
<evidence type="ECO:0000313" key="2">
    <source>
        <dbReference type="Proteomes" id="UP001157109"/>
    </source>
</evidence>
<sequence>MAGRVPDLTLAQLHRLASEPLDVFAAERDRRPRQRSLRETLRWSVERLEPQARTVLGRLGVFVGAFDLAAAQAVTGDDGVDLGPLLSSLVRDGLVQVDRAGVALHGRLLHPVRALAREMLVAAGDEALVRSRHREWYAARWREAPLGDELIEDVGGSYEDYLAALQDALAAADGPRVADLAVTLTRYWLFTESVTVGMRWTGVVLEAGVLDPRRRAEVLVLRSGLAAHGCLVEATTALDEAIPQLKERGDEDWLVLALISRSVERYSRGDLSGALAAADEASGRAGASPTPVQAEALACLSVMQAAVGESGAALVTGEQAWALASAAPSATTFLSVTTKVGLALTESGHAARALRILDRAEELVRRDLGLPPPSTVHLNAGWAALALGDPPGAVRRAARAVAGLAEGSELTDVAEAFVVCGLAWAASQDDRADLALDVGLDLARIGGMVLSPWQSAMVARIRPAGPARPDGAEASTSDASAQLAVSGIGLQEAALSLAAGLRADAATDEQAGAG</sequence>
<accession>A0ABQ6HPN5</accession>
<keyword evidence="2" id="KW-1185">Reference proteome</keyword>
<dbReference type="InterPro" id="IPR011990">
    <property type="entry name" value="TPR-like_helical_dom_sf"/>
</dbReference>
<dbReference type="EMBL" id="BSUJ01000001">
    <property type="protein sequence ID" value="GMA20428.1"/>
    <property type="molecule type" value="Genomic_DNA"/>
</dbReference>
<evidence type="ECO:0000313" key="1">
    <source>
        <dbReference type="EMBL" id="GMA20428.1"/>
    </source>
</evidence>
<proteinExistence type="predicted"/>
<dbReference type="PANTHER" id="PTHR47691:SF3">
    <property type="entry name" value="HTH-TYPE TRANSCRIPTIONAL REGULATOR RV0890C-RELATED"/>
    <property type="match status" value="1"/>
</dbReference>
<comment type="caution">
    <text evidence="1">The sequence shown here is derived from an EMBL/GenBank/DDBJ whole genome shotgun (WGS) entry which is preliminary data.</text>
</comment>
<dbReference type="SUPFAM" id="SSF48452">
    <property type="entry name" value="TPR-like"/>
    <property type="match status" value="1"/>
</dbReference>
<organism evidence="1 2">
    <name type="scientific">Arsenicicoccus piscis</name>
    <dbReference type="NCBI Taxonomy" id="673954"/>
    <lineage>
        <taxon>Bacteria</taxon>
        <taxon>Bacillati</taxon>
        <taxon>Actinomycetota</taxon>
        <taxon>Actinomycetes</taxon>
        <taxon>Micrococcales</taxon>
        <taxon>Intrasporangiaceae</taxon>
        <taxon>Arsenicicoccus</taxon>
    </lineage>
</organism>
<name>A0ABQ6HPN5_9MICO</name>
<evidence type="ECO:0008006" key="3">
    <source>
        <dbReference type="Google" id="ProtNLM"/>
    </source>
</evidence>
<dbReference type="Gene3D" id="1.25.40.10">
    <property type="entry name" value="Tetratricopeptide repeat domain"/>
    <property type="match status" value="1"/>
</dbReference>
<protein>
    <recommendedName>
        <fullName evidence="3">LuxR family transcriptional regulator</fullName>
    </recommendedName>
</protein>
<dbReference type="Proteomes" id="UP001157109">
    <property type="component" value="Unassembled WGS sequence"/>
</dbReference>
<dbReference type="PANTHER" id="PTHR47691">
    <property type="entry name" value="REGULATOR-RELATED"/>
    <property type="match status" value="1"/>
</dbReference>
<gene>
    <name evidence="1" type="ORF">GCM10025862_24490</name>
</gene>